<dbReference type="SMART" id="SM00388">
    <property type="entry name" value="HisKA"/>
    <property type="match status" value="1"/>
</dbReference>
<evidence type="ECO:0000256" key="6">
    <source>
        <dbReference type="ARBA" id="ARBA00023012"/>
    </source>
</evidence>
<dbReference type="PANTHER" id="PTHR43711">
    <property type="entry name" value="TWO-COMPONENT HISTIDINE KINASE"/>
    <property type="match status" value="1"/>
</dbReference>
<dbReference type="InterPro" id="IPR003594">
    <property type="entry name" value="HATPase_dom"/>
</dbReference>
<dbReference type="InterPro" id="IPR050736">
    <property type="entry name" value="Sensor_HK_Regulatory"/>
</dbReference>
<evidence type="ECO:0000259" key="8">
    <source>
        <dbReference type="PROSITE" id="PS50109"/>
    </source>
</evidence>
<dbReference type="Gene3D" id="3.30.565.10">
    <property type="entry name" value="Histidine kinase-like ATPase, C-terminal domain"/>
    <property type="match status" value="1"/>
</dbReference>
<dbReference type="SUPFAM" id="SSF47384">
    <property type="entry name" value="Homodimeric domain of signal transducing histidine kinase"/>
    <property type="match status" value="1"/>
</dbReference>
<evidence type="ECO:0000256" key="5">
    <source>
        <dbReference type="ARBA" id="ARBA00022777"/>
    </source>
</evidence>
<comment type="caution">
    <text evidence="9">The sequence shown here is derived from an EMBL/GenBank/DDBJ whole genome shotgun (WGS) entry which is preliminary data.</text>
</comment>
<dbReference type="GO" id="GO:0000155">
    <property type="term" value="F:phosphorelay sensor kinase activity"/>
    <property type="evidence" value="ECO:0007669"/>
    <property type="project" value="InterPro"/>
</dbReference>
<dbReference type="InterPro" id="IPR005467">
    <property type="entry name" value="His_kinase_dom"/>
</dbReference>
<dbReference type="EC" id="2.7.13.3" evidence="2"/>
<keyword evidence="5 9" id="KW-0418">Kinase</keyword>
<keyword evidence="7" id="KW-0472">Membrane</keyword>
<evidence type="ECO:0000313" key="9">
    <source>
        <dbReference type="EMBL" id="RHB38654.1"/>
    </source>
</evidence>
<keyword evidence="7" id="KW-0812">Transmembrane</keyword>
<keyword evidence="7" id="KW-1133">Transmembrane helix</keyword>
<dbReference type="Pfam" id="PF00512">
    <property type="entry name" value="HisKA"/>
    <property type="match status" value="1"/>
</dbReference>
<proteinExistence type="predicted"/>
<protein>
    <recommendedName>
        <fullName evidence="2">histidine kinase</fullName>
        <ecNumber evidence="2">2.7.13.3</ecNumber>
    </recommendedName>
</protein>
<sequence length="645" mass="73687">MKGIRIISCLVILLLLCSLPLRSTNKTKNLQILADSARQMIAKEGFLVLNDRCMKLARELDDSTQIENAYGDLFDHYYQLGEVDSLKVVGYELMNWHAGRNKNNARYQIWRQYIQRLTESGRQEEAIAETELLNKDAEKKRSRYGQASSEMCIGYNHRIFSNNMKLCIEYYNNALKIFEDAKYYEDAYVVCLNIMQTYLSRQEYSNVLQYFDRIEKLAAEMKAAGQKLRESLYMRFLQFRVIATLAEKGTGAAAKYIREADSLYLKHPDSMAKDAWFGYKIMCSRTANNINQVLTYLDSLEDYHKSIGACYPSNLFYKAQCLENVGRFKEACKVYASYSQVNDSVRSAELDDKLSKYTIQFDVDKLKMEKLELSAEVSKNRLIAVLTGGCCILVLLLILTYYYVRTLAMNKKLDAANKAVIKASRIKSSFIQHITHEIRTPLNSIVGFSSLIAAGGISEEEEKEYAEQIEMSNTYLLDLVSNVIDIADMDSQTEDAPKQIMDVDTCCKECISEVLPSLRKGVELQYEPLSVPVTMRAVYPWVKRVLLALLSNAAKFTESGVIRLRYDEDKQRRMVRFVVEDSGPGIDVEYKNSIFERFVKIDTFSPGTGLGLAVARQIMDIVEGQIFLDTTYTDGARFVVEWPVG</sequence>
<evidence type="ECO:0000256" key="7">
    <source>
        <dbReference type="SAM" id="Phobius"/>
    </source>
</evidence>
<keyword evidence="4" id="KW-0808">Transferase</keyword>
<dbReference type="InterPro" id="IPR036890">
    <property type="entry name" value="HATPase_C_sf"/>
</dbReference>
<feature type="domain" description="Histidine kinase" evidence="8">
    <location>
        <begin position="433"/>
        <end position="645"/>
    </location>
</feature>
<dbReference type="Gene3D" id="1.25.40.10">
    <property type="entry name" value="Tetratricopeptide repeat domain"/>
    <property type="match status" value="1"/>
</dbReference>
<dbReference type="CDD" id="cd00075">
    <property type="entry name" value="HATPase"/>
    <property type="match status" value="1"/>
</dbReference>
<evidence type="ECO:0000256" key="1">
    <source>
        <dbReference type="ARBA" id="ARBA00000085"/>
    </source>
</evidence>
<gene>
    <name evidence="9" type="ORF">DW888_02300</name>
</gene>
<evidence type="ECO:0000256" key="3">
    <source>
        <dbReference type="ARBA" id="ARBA00022553"/>
    </source>
</evidence>
<keyword evidence="3" id="KW-0597">Phosphoprotein</keyword>
<evidence type="ECO:0000256" key="4">
    <source>
        <dbReference type="ARBA" id="ARBA00022679"/>
    </source>
</evidence>
<dbReference type="SMART" id="SM00387">
    <property type="entry name" value="HATPase_c"/>
    <property type="match status" value="1"/>
</dbReference>
<dbReference type="AlphaFoldDB" id="A0A413VYJ8"/>
<dbReference type="PROSITE" id="PS50109">
    <property type="entry name" value="HIS_KIN"/>
    <property type="match status" value="1"/>
</dbReference>
<dbReference type="InterPro" id="IPR036097">
    <property type="entry name" value="HisK_dim/P_sf"/>
</dbReference>
<dbReference type="InterPro" id="IPR011990">
    <property type="entry name" value="TPR-like_helical_dom_sf"/>
</dbReference>
<dbReference type="PRINTS" id="PR00344">
    <property type="entry name" value="BCTRLSENSOR"/>
</dbReference>
<dbReference type="PANTHER" id="PTHR43711:SF26">
    <property type="entry name" value="SENSOR HISTIDINE KINASE RCSC"/>
    <property type="match status" value="1"/>
</dbReference>
<dbReference type="SUPFAM" id="SSF55874">
    <property type="entry name" value="ATPase domain of HSP90 chaperone/DNA topoisomerase II/histidine kinase"/>
    <property type="match status" value="1"/>
</dbReference>
<dbReference type="EMBL" id="QSGO01000001">
    <property type="protein sequence ID" value="RHB38654.1"/>
    <property type="molecule type" value="Genomic_DNA"/>
</dbReference>
<dbReference type="Gene3D" id="1.10.287.130">
    <property type="match status" value="1"/>
</dbReference>
<feature type="transmembrane region" description="Helical" evidence="7">
    <location>
        <begin position="382"/>
        <end position="404"/>
    </location>
</feature>
<dbReference type="InterPro" id="IPR004358">
    <property type="entry name" value="Sig_transdc_His_kin-like_C"/>
</dbReference>
<reference evidence="9 10" key="1">
    <citation type="submission" date="2018-08" db="EMBL/GenBank/DDBJ databases">
        <title>A genome reference for cultivated species of the human gut microbiota.</title>
        <authorList>
            <person name="Zou Y."/>
            <person name="Xue W."/>
            <person name="Luo G."/>
        </authorList>
    </citation>
    <scope>NUCLEOTIDE SEQUENCE [LARGE SCALE GENOMIC DNA]</scope>
    <source>
        <strain evidence="9 10">AM40-30BH</strain>
    </source>
</reference>
<comment type="catalytic activity">
    <reaction evidence="1">
        <text>ATP + protein L-histidine = ADP + protein N-phospho-L-histidine.</text>
        <dbReference type="EC" id="2.7.13.3"/>
    </reaction>
</comment>
<name>A0A413VYJ8_9BACE</name>
<evidence type="ECO:0000313" key="10">
    <source>
        <dbReference type="Proteomes" id="UP000284379"/>
    </source>
</evidence>
<evidence type="ECO:0000256" key="2">
    <source>
        <dbReference type="ARBA" id="ARBA00012438"/>
    </source>
</evidence>
<dbReference type="Pfam" id="PF02518">
    <property type="entry name" value="HATPase_c"/>
    <property type="match status" value="1"/>
</dbReference>
<dbReference type="RefSeq" id="WP_122200767.1">
    <property type="nucleotide sequence ID" value="NZ_CABJFV010000001.1"/>
</dbReference>
<dbReference type="Proteomes" id="UP000284379">
    <property type="component" value="Unassembled WGS sequence"/>
</dbReference>
<dbReference type="CDD" id="cd00082">
    <property type="entry name" value="HisKA"/>
    <property type="match status" value="1"/>
</dbReference>
<accession>A0A413VYJ8</accession>
<keyword evidence="6" id="KW-0902">Two-component regulatory system</keyword>
<dbReference type="InterPro" id="IPR003661">
    <property type="entry name" value="HisK_dim/P_dom"/>
</dbReference>
<organism evidence="9 10">
    <name type="scientific">Bacteroides nordii</name>
    <dbReference type="NCBI Taxonomy" id="291645"/>
    <lineage>
        <taxon>Bacteria</taxon>
        <taxon>Pseudomonadati</taxon>
        <taxon>Bacteroidota</taxon>
        <taxon>Bacteroidia</taxon>
        <taxon>Bacteroidales</taxon>
        <taxon>Bacteroidaceae</taxon>
        <taxon>Bacteroides</taxon>
    </lineage>
</organism>